<dbReference type="InterPro" id="IPR021109">
    <property type="entry name" value="Peptidase_aspartic_dom_sf"/>
</dbReference>
<dbReference type="GO" id="GO:0005737">
    <property type="term" value="C:cytoplasm"/>
    <property type="evidence" value="ECO:0007669"/>
    <property type="project" value="TreeGrafter"/>
</dbReference>
<dbReference type="Proteomes" id="UP000887574">
    <property type="component" value="Unplaced"/>
</dbReference>
<feature type="signal peptide" evidence="1">
    <location>
        <begin position="1"/>
        <end position="16"/>
    </location>
</feature>
<dbReference type="SUPFAM" id="SSF50630">
    <property type="entry name" value="Acid proteases"/>
    <property type="match status" value="1"/>
</dbReference>
<proteinExistence type="predicted"/>
<protein>
    <submittedName>
        <fullName evidence="3">Uncharacterized protein</fullName>
    </submittedName>
</protein>
<evidence type="ECO:0000256" key="1">
    <source>
        <dbReference type="SAM" id="SignalP"/>
    </source>
</evidence>
<dbReference type="PANTHER" id="PTHR21191:SF15">
    <property type="entry name" value="AQUAPORIN"/>
    <property type="match status" value="1"/>
</dbReference>
<accession>A0A915D6K2</accession>
<keyword evidence="2" id="KW-1185">Reference proteome</keyword>
<dbReference type="AlphaFoldDB" id="A0A915D6K2"/>
<evidence type="ECO:0000313" key="2">
    <source>
        <dbReference type="Proteomes" id="UP000887574"/>
    </source>
</evidence>
<sequence>MHLAGMLFTVLANTFGLNNSTEKAEVPQPVHFQLGCHFQNMYTNPSVETMFSHLLFTTLFVGDPGTNYRMIVDDYIGPILHNNSYSWLYERFFDPVLADKTRVFASGSISKTFTKLNQTHQWLSIVNTSSSVTFNQLGKDIFKLENADKNTQRFYHFADGLINLGLSSENQSARIITYWIEPTNTNQFVAQPRPALLTFGGQDPEHCDADKWWYTDQLVNQSASPLNFNVDPLQTYDNRPKDQVEMIARNVGAVKSKASTSRFVRPCADIKHDVEVVFEVKDGNRIVLKRPTTLFRIQKMPKPVCLVKKYFESKKGVNDQLSETIAYEFIGTMQVCAPMFDVNFVLDTYGLSGVLFEIALIEIVNALLLRNAIADPCPLFHGFLKGKSHLPSF</sequence>
<name>A0A915D6K2_9BILA</name>
<feature type="chain" id="PRO_5036699593" evidence="1">
    <location>
        <begin position="17"/>
        <end position="393"/>
    </location>
</feature>
<dbReference type="WBParaSite" id="jg16578.1">
    <property type="protein sequence ID" value="jg16578.1"/>
    <property type="gene ID" value="jg16578"/>
</dbReference>
<dbReference type="PANTHER" id="PTHR21191">
    <property type="entry name" value="AQUAPORIN"/>
    <property type="match status" value="1"/>
</dbReference>
<organism evidence="2 3">
    <name type="scientific">Ditylenchus dipsaci</name>
    <dbReference type="NCBI Taxonomy" id="166011"/>
    <lineage>
        <taxon>Eukaryota</taxon>
        <taxon>Metazoa</taxon>
        <taxon>Ecdysozoa</taxon>
        <taxon>Nematoda</taxon>
        <taxon>Chromadorea</taxon>
        <taxon>Rhabditida</taxon>
        <taxon>Tylenchina</taxon>
        <taxon>Tylenchomorpha</taxon>
        <taxon>Sphaerularioidea</taxon>
        <taxon>Anguinidae</taxon>
        <taxon>Anguininae</taxon>
        <taxon>Ditylenchus</taxon>
    </lineage>
</organism>
<dbReference type="InterPro" id="IPR051883">
    <property type="entry name" value="AQP11/12_channel"/>
</dbReference>
<evidence type="ECO:0000313" key="3">
    <source>
        <dbReference type="WBParaSite" id="jg16578.1"/>
    </source>
</evidence>
<keyword evidence="1" id="KW-0732">Signal</keyword>
<reference evidence="3" key="1">
    <citation type="submission" date="2022-11" db="UniProtKB">
        <authorList>
            <consortium name="WormBaseParasite"/>
        </authorList>
    </citation>
    <scope>IDENTIFICATION</scope>
</reference>
<dbReference type="GO" id="GO:0015267">
    <property type="term" value="F:channel activity"/>
    <property type="evidence" value="ECO:0007669"/>
    <property type="project" value="TreeGrafter"/>
</dbReference>